<sequence>MSQYRIEILKPAEIEFDQAFEWYNKQLVGLGKKFFGEVSRYLSSISENPYKFAAKYGNELHFATLKIFPFVIVYWVDETLKTVFVVSIFHTSRNPKKFEPGSI</sequence>
<evidence type="ECO:0000313" key="3">
    <source>
        <dbReference type="Proteomes" id="UP000190897"/>
    </source>
</evidence>
<proteinExistence type="predicted"/>
<accession>A0A1T5CHE2</accession>
<organism evidence="2 3">
    <name type="scientific">Dyadobacter psychrophilus</name>
    <dbReference type="NCBI Taxonomy" id="651661"/>
    <lineage>
        <taxon>Bacteria</taxon>
        <taxon>Pseudomonadati</taxon>
        <taxon>Bacteroidota</taxon>
        <taxon>Cytophagia</taxon>
        <taxon>Cytophagales</taxon>
        <taxon>Spirosomataceae</taxon>
        <taxon>Dyadobacter</taxon>
    </lineage>
</organism>
<dbReference type="OrthoDB" id="595476at2"/>
<dbReference type="Proteomes" id="UP000190897">
    <property type="component" value="Unassembled WGS sequence"/>
</dbReference>
<dbReference type="AlphaFoldDB" id="A0A1T5CHE2"/>
<dbReference type="Pfam" id="PF05016">
    <property type="entry name" value="ParE_toxin"/>
    <property type="match status" value="1"/>
</dbReference>
<dbReference type="EMBL" id="FUZA01000001">
    <property type="protein sequence ID" value="SKB58879.1"/>
    <property type="molecule type" value="Genomic_DNA"/>
</dbReference>
<dbReference type="InterPro" id="IPR007712">
    <property type="entry name" value="RelE/ParE_toxin"/>
</dbReference>
<evidence type="ECO:0000256" key="1">
    <source>
        <dbReference type="ARBA" id="ARBA00022649"/>
    </source>
</evidence>
<dbReference type="RefSeq" id="WP_082213740.1">
    <property type="nucleotide sequence ID" value="NZ_FUZA01000001.1"/>
</dbReference>
<evidence type="ECO:0000313" key="2">
    <source>
        <dbReference type="EMBL" id="SKB58879.1"/>
    </source>
</evidence>
<keyword evidence="3" id="KW-1185">Reference proteome</keyword>
<dbReference type="InterPro" id="IPR035093">
    <property type="entry name" value="RelE/ParE_toxin_dom_sf"/>
</dbReference>
<keyword evidence="1" id="KW-1277">Toxin-antitoxin system</keyword>
<protein>
    <submittedName>
        <fullName evidence="2">ParE toxin of type II toxin-antitoxin system, parDE</fullName>
    </submittedName>
</protein>
<name>A0A1T5CHE2_9BACT</name>
<dbReference type="STRING" id="651661.SAMN05660293_01262"/>
<reference evidence="3" key="1">
    <citation type="submission" date="2017-02" db="EMBL/GenBank/DDBJ databases">
        <authorList>
            <person name="Varghese N."/>
            <person name="Submissions S."/>
        </authorList>
    </citation>
    <scope>NUCLEOTIDE SEQUENCE [LARGE SCALE GENOMIC DNA]</scope>
    <source>
        <strain evidence="3">DSM 22270</strain>
    </source>
</reference>
<gene>
    <name evidence="2" type="ORF">SAMN05660293_01262</name>
</gene>
<dbReference type="Gene3D" id="3.30.2310.20">
    <property type="entry name" value="RelE-like"/>
    <property type="match status" value="1"/>
</dbReference>